<dbReference type="PANTHER" id="PTHR33823:SF4">
    <property type="entry name" value="GENERAL STRESS PROTEIN 16O"/>
    <property type="match status" value="1"/>
</dbReference>
<protein>
    <submittedName>
        <fullName evidence="6">TraR/DksA C4-type zinc finger protein</fullName>
    </submittedName>
</protein>
<sequence length="126" mass="13709">MNLIAPSPVLVRQLATQLRQRQSELQAMLAAANGAAKQEEQAGDVLDFKDVAAEDARAMVDEVAHAHAAAELGEIAAALRRVDQGTYGQCEDCGESVDERRLRALPATRFCTACQAIHERPSLQRR</sequence>
<dbReference type="Pfam" id="PF01258">
    <property type="entry name" value="zf-dskA_traR"/>
    <property type="match status" value="1"/>
</dbReference>
<dbReference type="PANTHER" id="PTHR33823">
    <property type="entry name" value="RNA POLYMERASE-BINDING TRANSCRIPTION FACTOR DKSA-RELATED"/>
    <property type="match status" value="1"/>
</dbReference>
<evidence type="ECO:0000256" key="3">
    <source>
        <dbReference type="ARBA" id="ARBA00022833"/>
    </source>
</evidence>
<evidence type="ECO:0000259" key="5">
    <source>
        <dbReference type="Pfam" id="PF01258"/>
    </source>
</evidence>
<reference evidence="6" key="1">
    <citation type="submission" date="2020-08" db="EMBL/GenBank/DDBJ databases">
        <title>Ramlibacter sp. USB13 16S ribosomal RNA gene genome sequencing and assembly.</title>
        <authorList>
            <person name="Kang M."/>
        </authorList>
    </citation>
    <scope>NUCLEOTIDE SEQUENCE</scope>
    <source>
        <strain evidence="6">USB13</strain>
    </source>
</reference>
<keyword evidence="1" id="KW-0479">Metal-binding</keyword>
<proteinExistence type="predicted"/>
<gene>
    <name evidence="6" type="ORF">H8N03_10985</name>
</gene>
<keyword evidence="2" id="KW-0863">Zinc-finger</keyword>
<keyword evidence="3" id="KW-0862">Zinc</keyword>
<organism evidence="6 7">
    <name type="scientific">Ramlibacter cellulosilyticus</name>
    <dbReference type="NCBI Taxonomy" id="2764187"/>
    <lineage>
        <taxon>Bacteria</taxon>
        <taxon>Pseudomonadati</taxon>
        <taxon>Pseudomonadota</taxon>
        <taxon>Betaproteobacteria</taxon>
        <taxon>Burkholderiales</taxon>
        <taxon>Comamonadaceae</taxon>
        <taxon>Ramlibacter</taxon>
    </lineage>
</organism>
<dbReference type="RefSeq" id="WP_187076224.1">
    <property type="nucleotide sequence ID" value="NZ_JACORT010000004.1"/>
</dbReference>
<evidence type="ECO:0000313" key="6">
    <source>
        <dbReference type="EMBL" id="MBC5783470.1"/>
    </source>
</evidence>
<dbReference type="PROSITE" id="PS51128">
    <property type="entry name" value="ZF_DKSA_2"/>
    <property type="match status" value="1"/>
</dbReference>
<dbReference type="AlphaFoldDB" id="A0A923MQ81"/>
<dbReference type="EMBL" id="JACORT010000004">
    <property type="protein sequence ID" value="MBC5783470.1"/>
    <property type="molecule type" value="Genomic_DNA"/>
</dbReference>
<feature type="zinc finger region" description="dksA C4-type" evidence="4">
    <location>
        <begin position="90"/>
        <end position="114"/>
    </location>
</feature>
<evidence type="ECO:0000256" key="1">
    <source>
        <dbReference type="ARBA" id="ARBA00022723"/>
    </source>
</evidence>
<dbReference type="SUPFAM" id="SSF57716">
    <property type="entry name" value="Glucocorticoid receptor-like (DNA-binding domain)"/>
    <property type="match status" value="1"/>
</dbReference>
<keyword evidence="7" id="KW-1185">Reference proteome</keyword>
<comment type="caution">
    <text evidence="6">The sequence shown here is derived from an EMBL/GenBank/DDBJ whole genome shotgun (WGS) entry which is preliminary data.</text>
</comment>
<dbReference type="GO" id="GO:0008270">
    <property type="term" value="F:zinc ion binding"/>
    <property type="evidence" value="ECO:0007669"/>
    <property type="project" value="UniProtKB-KW"/>
</dbReference>
<dbReference type="InterPro" id="IPR000962">
    <property type="entry name" value="Znf_DskA_TraR"/>
</dbReference>
<name>A0A923MQ81_9BURK</name>
<accession>A0A923MQ81</accession>
<dbReference type="Gene3D" id="1.20.120.910">
    <property type="entry name" value="DksA, coiled-coil domain"/>
    <property type="match status" value="1"/>
</dbReference>
<feature type="domain" description="Zinc finger DksA/TraR C4-type" evidence="5">
    <location>
        <begin position="85"/>
        <end position="120"/>
    </location>
</feature>
<evidence type="ECO:0000256" key="4">
    <source>
        <dbReference type="PROSITE-ProRule" id="PRU00510"/>
    </source>
</evidence>
<dbReference type="Proteomes" id="UP000608513">
    <property type="component" value="Unassembled WGS sequence"/>
</dbReference>
<evidence type="ECO:0000256" key="2">
    <source>
        <dbReference type="ARBA" id="ARBA00022771"/>
    </source>
</evidence>
<evidence type="ECO:0000313" key="7">
    <source>
        <dbReference type="Proteomes" id="UP000608513"/>
    </source>
</evidence>